<evidence type="ECO:0000313" key="4">
    <source>
        <dbReference type="Proteomes" id="UP000788153"/>
    </source>
</evidence>
<name>A0ABX0U524_9SPHN</name>
<dbReference type="Pfam" id="PF04575">
    <property type="entry name" value="SlipAM"/>
    <property type="match status" value="1"/>
</dbReference>
<dbReference type="EMBL" id="JAASQP010000001">
    <property type="protein sequence ID" value="NIJ24491.1"/>
    <property type="molecule type" value="Genomic_DNA"/>
</dbReference>
<accession>A0ABX0U524</accession>
<dbReference type="Proteomes" id="UP000788153">
    <property type="component" value="Unassembled WGS sequence"/>
</dbReference>
<dbReference type="InterPro" id="IPR007655">
    <property type="entry name" value="Slam_C"/>
</dbReference>
<dbReference type="InterPro" id="IPR011990">
    <property type="entry name" value="TPR-like_helical_dom_sf"/>
</dbReference>
<evidence type="ECO:0000313" key="3">
    <source>
        <dbReference type="EMBL" id="NIJ24491.1"/>
    </source>
</evidence>
<feature type="domain" description="Surface lipoprotein assembly modifier C-terminal" evidence="2">
    <location>
        <begin position="160"/>
        <end position="451"/>
    </location>
</feature>
<reference evidence="3 4" key="1">
    <citation type="submission" date="2020-03" db="EMBL/GenBank/DDBJ databases">
        <title>Genomic Encyclopedia of Type Strains, Phase IV (KMG-IV): sequencing the most valuable type-strain genomes for metagenomic binning, comparative biology and taxonomic classification.</title>
        <authorList>
            <person name="Goeker M."/>
        </authorList>
    </citation>
    <scope>NUCLEOTIDE SEQUENCE [LARGE SCALE GENOMIC DNA]</scope>
    <source>
        <strain evidence="3 4">DSM 22753</strain>
    </source>
</reference>
<dbReference type="SUPFAM" id="SSF48452">
    <property type="entry name" value="TPR-like"/>
    <property type="match status" value="1"/>
</dbReference>
<dbReference type="RefSeq" id="WP_140046846.1">
    <property type="nucleotide sequence ID" value="NZ_BAAAEV010000001.1"/>
</dbReference>
<evidence type="ECO:0000256" key="1">
    <source>
        <dbReference type="SAM" id="SignalP"/>
    </source>
</evidence>
<organism evidence="3 4">
    <name type="scientific">Sphingomonas japonica</name>
    <dbReference type="NCBI Taxonomy" id="511662"/>
    <lineage>
        <taxon>Bacteria</taxon>
        <taxon>Pseudomonadati</taxon>
        <taxon>Pseudomonadota</taxon>
        <taxon>Alphaproteobacteria</taxon>
        <taxon>Sphingomonadales</taxon>
        <taxon>Sphingomonadaceae</taxon>
        <taxon>Sphingomonas</taxon>
    </lineage>
</organism>
<dbReference type="Pfam" id="PF14559">
    <property type="entry name" value="TPR_19"/>
    <property type="match status" value="1"/>
</dbReference>
<sequence length="451" mass="48443">MMRAAGALALAAAVSAPGAQAQTLLDRCVAQTCKARLTPDQLLGEVQALIAAKRFDEARPMLAALQQLPDRRFETRYLTGMLAAETGDHATAIAQYQAILADDPGQTRVRLELGKAMLLSGRPQSADRQFAIAQQDADLPPDVARTIRTVRDVIRSQRAWSFDFSAGIAPDTNINNATSADQITVDFGGIPIPLELDDAARARSGTGLTATASAGLRLPIAKATTMLVDLDATGTNYDGADYDDYQLQAAAGPEVRLSPKSSVSVQAVGAQRWFGGDVVSRQFGTRIGMQHGIGTRGRLGIQLDVRRTDALFDDGYDGTQAGLFATYERAVAPTLVASAGLFGRRDWLDQPAYSSKEGGFTLGLGGAMPLGINFGLSGTVSRAIYDAPIALFSPKPRKDWRYVARATFGNSKIRVLGFSPQIGWTYTRAESSIGFFDATRSRFTFQLARYF</sequence>
<feature type="chain" id="PRO_5047465195" description="Surface lipoprotein assembly modifier C-terminal domain-containing protein" evidence="1">
    <location>
        <begin position="22"/>
        <end position="451"/>
    </location>
</feature>
<feature type="signal peptide" evidence="1">
    <location>
        <begin position="1"/>
        <end position="21"/>
    </location>
</feature>
<keyword evidence="4" id="KW-1185">Reference proteome</keyword>
<gene>
    <name evidence="3" type="ORF">FHT01_002033</name>
</gene>
<evidence type="ECO:0000259" key="2">
    <source>
        <dbReference type="Pfam" id="PF04575"/>
    </source>
</evidence>
<protein>
    <recommendedName>
        <fullName evidence="2">Surface lipoprotein assembly modifier C-terminal domain-containing protein</fullName>
    </recommendedName>
</protein>
<proteinExistence type="predicted"/>
<keyword evidence="1" id="KW-0732">Signal</keyword>
<comment type="caution">
    <text evidence="3">The sequence shown here is derived from an EMBL/GenBank/DDBJ whole genome shotgun (WGS) entry which is preliminary data.</text>
</comment>
<dbReference type="Gene3D" id="1.25.40.10">
    <property type="entry name" value="Tetratricopeptide repeat domain"/>
    <property type="match status" value="1"/>
</dbReference>